<dbReference type="Proteomes" id="UP000188929">
    <property type="component" value="Unassembled WGS sequence"/>
</dbReference>
<dbReference type="Pfam" id="PF19458">
    <property type="entry name" value="DUF5995"/>
    <property type="match status" value="1"/>
</dbReference>
<organism evidence="1 2">
    <name type="scientific">Pseudofrankia asymbiotica</name>
    <dbReference type="NCBI Taxonomy" id="1834516"/>
    <lineage>
        <taxon>Bacteria</taxon>
        <taxon>Bacillati</taxon>
        <taxon>Actinomycetota</taxon>
        <taxon>Actinomycetes</taxon>
        <taxon>Frankiales</taxon>
        <taxon>Frankiaceae</taxon>
        <taxon>Pseudofrankia</taxon>
    </lineage>
</organism>
<accession>A0A1V2I6A4</accession>
<evidence type="ECO:0000313" key="2">
    <source>
        <dbReference type="Proteomes" id="UP000188929"/>
    </source>
</evidence>
<sequence>MAATAALGGGPARADMPVELTGVPAYRPSLSAWYTPGQIDHCLGGNPDCVPVTVARMDAILSQLAATCDHRAPFTLAYLRTTQQYQQSAATPGFFQDPAFVNVEDVFFASYFFSAYDNWNANNTSAVPRAWQVAFSAARDRSVSGLGDILLGMNAHINRDLPYVLAGLGLVSPDGTSRHDDHERVNILLDQVAESMLDEAAARLDPTINDLKSPHGITYKVFMQIIAGWREAAWINGRRLVGASAPGQRALVEASIDQTATAIAIALRTVFLHPPAQTSVRDSYCASHHG</sequence>
<reference evidence="2" key="1">
    <citation type="submission" date="2016-10" db="EMBL/GenBank/DDBJ databases">
        <title>Frankia sp. NRRL B-16386 Genome sequencing.</title>
        <authorList>
            <person name="Ghodhbane-Gtari F."/>
            <person name="Swanson E."/>
            <person name="Gueddou A."/>
            <person name="Hezbri K."/>
            <person name="Ktari K."/>
            <person name="Nouioui I."/>
            <person name="Morris K."/>
            <person name="Simpson S."/>
            <person name="Abebe-Akele F."/>
            <person name="Thomas K."/>
            <person name="Gtari M."/>
            <person name="Tisa L.S."/>
        </authorList>
    </citation>
    <scope>NUCLEOTIDE SEQUENCE [LARGE SCALE GENOMIC DNA]</scope>
    <source>
        <strain evidence="2">NRRL B-16386</strain>
    </source>
</reference>
<dbReference type="InterPro" id="IPR046037">
    <property type="entry name" value="DUF5995"/>
</dbReference>
<name>A0A1V2I6A4_9ACTN</name>
<proteinExistence type="predicted"/>
<protein>
    <submittedName>
        <fullName evidence="1">Uncharacterized protein</fullName>
    </submittedName>
</protein>
<keyword evidence="2" id="KW-1185">Reference proteome</keyword>
<dbReference type="EMBL" id="MOMC01000050">
    <property type="protein sequence ID" value="ONH26621.1"/>
    <property type="molecule type" value="Genomic_DNA"/>
</dbReference>
<dbReference type="RefSeq" id="WP_241835083.1">
    <property type="nucleotide sequence ID" value="NZ_MOMC01000050.1"/>
</dbReference>
<comment type="caution">
    <text evidence="1">The sequence shown here is derived from an EMBL/GenBank/DDBJ whole genome shotgun (WGS) entry which is preliminary data.</text>
</comment>
<dbReference type="AlphaFoldDB" id="A0A1V2I6A4"/>
<gene>
    <name evidence="1" type="ORF">BL253_24250</name>
</gene>
<evidence type="ECO:0000313" key="1">
    <source>
        <dbReference type="EMBL" id="ONH26621.1"/>
    </source>
</evidence>